<keyword evidence="3" id="KW-1185">Reference proteome</keyword>
<dbReference type="SUPFAM" id="SSF50969">
    <property type="entry name" value="YVTN repeat-like/Quinoprotein amine dehydrogenase"/>
    <property type="match status" value="1"/>
</dbReference>
<dbReference type="InterPro" id="IPR011044">
    <property type="entry name" value="Quino_amine_DH_bsu"/>
</dbReference>
<feature type="signal peptide" evidence="1">
    <location>
        <begin position="1"/>
        <end position="30"/>
    </location>
</feature>
<evidence type="ECO:0000313" key="3">
    <source>
        <dbReference type="Proteomes" id="UP000198243"/>
    </source>
</evidence>
<dbReference type="InterPro" id="IPR015943">
    <property type="entry name" value="WD40/YVTN_repeat-like_dom_sf"/>
</dbReference>
<protein>
    <submittedName>
        <fullName evidence="2">Streptogramin lyase</fullName>
    </submittedName>
</protein>
<evidence type="ECO:0000256" key="1">
    <source>
        <dbReference type="SAM" id="SignalP"/>
    </source>
</evidence>
<dbReference type="OrthoDB" id="57332at2"/>
<gene>
    <name evidence="2" type="ORF">GA0070607_4713</name>
</gene>
<dbReference type="Proteomes" id="UP000198243">
    <property type="component" value="Chromosome I"/>
</dbReference>
<dbReference type="GO" id="GO:0016829">
    <property type="term" value="F:lyase activity"/>
    <property type="evidence" value="ECO:0007669"/>
    <property type="project" value="UniProtKB-KW"/>
</dbReference>
<dbReference type="RefSeq" id="WP_089020072.1">
    <property type="nucleotide sequence ID" value="NZ_LT607412.1"/>
</dbReference>
<dbReference type="AlphaFoldDB" id="A0A1C4X5M2"/>
<keyword evidence="1" id="KW-0732">Signal</keyword>
<dbReference type="SUPFAM" id="SSF63829">
    <property type="entry name" value="Calcium-dependent phosphotriesterase"/>
    <property type="match status" value="1"/>
</dbReference>
<dbReference type="Gene3D" id="2.130.10.10">
    <property type="entry name" value="YVTN repeat-like/Quinoprotein amine dehydrogenase"/>
    <property type="match status" value="2"/>
</dbReference>
<reference evidence="3" key="1">
    <citation type="submission" date="2016-06" db="EMBL/GenBank/DDBJ databases">
        <authorList>
            <person name="Varghese N."/>
            <person name="Submissions Spin"/>
        </authorList>
    </citation>
    <scope>NUCLEOTIDE SEQUENCE [LARGE SCALE GENOMIC DNA]</scope>
    <source>
        <strain evidence="3">DSM 44875</strain>
    </source>
</reference>
<sequence length="656" mass="69481">MALDRPRRAAPLAALVTLLAATAVGVPARAAPVTEVLVGTPHHNLAIYGATFGSSAAGDYAYAVARGTTGELSVVDTRAAEVIRTMPLPGAGGSWGGTVMPDGTAYIGADSKLFRYRPGADQVEDLGSPAPGETATWRLANDGRRVFVGTFPNGKIYSVDHRSGAVRDYGQVWPGEQYVRSLGVANGKLYAGLGTVARIVEVDVESGDRREIPLPEQYRAEQFVYDLDVHQQTLFARLTNSNRLLVHDLKTGKWVADLGTSPGLNVSPPDAKKNVYFGSTGGRLMAYNLNTRTVTPTGFTGFGTARGFGWTHLDADGWPGRTLVTISLGGMLSYFNPQTGARKVVSPGVQGLPAQLQTVVAGPDGKIWSSAYPSGGITSYDPATGTFTENPTALGQAEGLHSYRGLIYAGVYPGANLFELDPARPVVRGSNPRQFGSLSSAHQDRPFAITGVRDRIAFGTIPEYGQLGGALAIVDPATGAQQVHRDVVPDQSVTALATVGELVLGGSGVWGGLGAVPTQTEAKLFLWDPATSTKVWEGVPIPGAKAITRLIVGADGHVWGATAGTLFEFDPVARTVLRTVEVEPFDWNVDHVWRSDHLAFAPNGDLCGNFRTTVACVDPATLAVQRLATGIDDVWTMDATGTMYYARGGQLYQLTR</sequence>
<dbReference type="EMBL" id="LT607412">
    <property type="protein sequence ID" value="SCF03747.1"/>
    <property type="molecule type" value="Genomic_DNA"/>
</dbReference>
<name>A0A1C4X5M2_9ACTN</name>
<proteinExistence type="predicted"/>
<accession>A0A1C4X5M2</accession>
<evidence type="ECO:0000313" key="2">
    <source>
        <dbReference type="EMBL" id="SCF03747.1"/>
    </source>
</evidence>
<feature type="chain" id="PRO_5008707607" evidence="1">
    <location>
        <begin position="31"/>
        <end position="656"/>
    </location>
</feature>
<keyword evidence="2" id="KW-0456">Lyase</keyword>
<organism evidence="2 3">
    <name type="scientific">Micromonospora coriariae</name>
    <dbReference type="NCBI Taxonomy" id="285665"/>
    <lineage>
        <taxon>Bacteria</taxon>
        <taxon>Bacillati</taxon>
        <taxon>Actinomycetota</taxon>
        <taxon>Actinomycetes</taxon>
        <taxon>Micromonosporales</taxon>
        <taxon>Micromonosporaceae</taxon>
        <taxon>Micromonospora</taxon>
    </lineage>
</organism>